<dbReference type="STRING" id="36842.SAMN02194393_00730"/>
<dbReference type="NCBIfam" id="TIGR00801">
    <property type="entry name" value="ncs2"/>
    <property type="match status" value="1"/>
</dbReference>
<keyword evidence="5 8" id="KW-0812">Transmembrane</keyword>
<dbReference type="GO" id="GO:0005886">
    <property type="term" value="C:plasma membrane"/>
    <property type="evidence" value="ECO:0007669"/>
    <property type="project" value="UniProtKB-SubCell"/>
</dbReference>
<keyword evidence="3" id="KW-0813">Transport</keyword>
<evidence type="ECO:0000256" key="8">
    <source>
        <dbReference type="SAM" id="Phobius"/>
    </source>
</evidence>
<name>A0A1T5ITG3_9FIRM</name>
<keyword evidence="7 8" id="KW-0472">Membrane</keyword>
<comment type="subcellular location">
    <subcellularLocation>
        <location evidence="1">Cell membrane</location>
        <topology evidence="1">Multi-pass membrane protein</topology>
    </subcellularLocation>
</comment>
<gene>
    <name evidence="9" type="ORF">SAMN02194393_00730</name>
</gene>
<dbReference type="InterPro" id="IPR006042">
    <property type="entry name" value="Xan_ur_permease"/>
</dbReference>
<feature type="transmembrane region" description="Helical" evidence="8">
    <location>
        <begin position="31"/>
        <end position="64"/>
    </location>
</feature>
<dbReference type="GO" id="GO:0042907">
    <property type="term" value="F:xanthine transmembrane transporter activity"/>
    <property type="evidence" value="ECO:0007669"/>
    <property type="project" value="TreeGrafter"/>
</dbReference>
<feature type="transmembrane region" description="Helical" evidence="8">
    <location>
        <begin position="361"/>
        <end position="379"/>
    </location>
</feature>
<dbReference type="Pfam" id="PF00860">
    <property type="entry name" value="Xan_ur_permease"/>
    <property type="match status" value="1"/>
</dbReference>
<feature type="transmembrane region" description="Helical" evidence="8">
    <location>
        <begin position="125"/>
        <end position="142"/>
    </location>
</feature>
<dbReference type="PROSITE" id="PS01116">
    <property type="entry name" value="XANTH_URACIL_PERMASE"/>
    <property type="match status" value="1"/>
</dbReference>
<dbReference type="InterPro" id="IPR006043">
    <property type="entry name" value="NCS2"/>
</dbReference>
<feature type="transmembrane region" description="Helical" evidence="8">
    <location>
        <begin position="154"/>
        <end position="172"/>
    </location>
</feature>
<feature type="transmembrane region" description="Helical" evidence="8">
    <location>
        <begin position="70"/>
        <end position="88"/>
    </location>
</feature>
<feature type="transmembrane region" description="Helical" evidence="8">
    <location>
        <begin position="178"/>
        <end position="197"/>
    </location>
</feature>
<evidence type="ECO:0000313" key="9">
    <source>
        <dbReference type="EMBL" id="SKC42477.1"/>
    </source>
</evidence>
<evidence type="ECO:0000313" key="10">
    <source>
        <dbReference type="Proteomes" id="UP000190285"/>
    </source>
</evidence>
<feature type="transmembrane region" description="Helical" evidence="8">
    <location>
        <begin position="299"/>
        <end position="321"/>
    </location>
</feature>
<dbReference type="RefSeq" id="WP_079489390.1">
    <property type="nucleotide sequence ID" value="NZ_FUZT01000001.1"/>
</dbReference>
<evidence type="ECO:0000256" key="6">
    <source>
        <dbReference type="ARBA" id="ARBA00022989"/>
    </source>
</evidence>
<evidence type="ECO:0000256" key="4">
    <source>
        <dbReference type="ARBA" id="ARBA00022475"/>
    </source>
</evidence>
<comment type="similarity">
    <text evidence="2">Belongs to the nucleobase:cation symporter-2 (NCS2) (TC 2.A.40) family.</text>
</comment>
<reference evidence="9 10" key="1">
    <citation type="submission" date="2017-02" db="EMBL/GenBank/DDBJ databases">
        <authorList>
            <person name="Peterson S.W."/>
        </authorList>
    </citation>
    <scope>NUCLEOTIDE SEQUENCE [LARGE SCALE GENOMIC DNA]</scope>
    <source>
        <strain evidence="9 10">M1</strain>
    </source>
</reference>
<evidence type="ECO:0000256" key="7">
    <source>
        <dbReference type="ARBA" id="ARBA00023136"/>
    </source>
</evidence>
<dbReference type="PANTHER" id="PTHR42810:SF4">
    <property type="entry name" value="URIC ACID TRANSPORTER UACT"/>
    <property type="match status" value="1"/>
</dbReference>
<evidence type="ECO:0000256" key="1">
    <source>
        <dbReference type="ARBA" id="ARBA00004651"/>
    </source>
</evidence>
<keyword evidence="10" id="KW-1185">Reference proteome</keyword>
<sequence length="407" mass="42810">MGEKSVQDYAIRDASQISNSKKIVLGLQHTFTMFGATVLVPIITGLNISVALLMAGVGTLLFHLITKGKIPVFLGSSFAFIVPILSVVEVADLAHAQGGIVVAGLIYLILAVLVQIFGVEKIIKFFPPVVTGPIIMVIGLKLAPNAIDMAKGNWGLAIVSFIVVTGICIYAKGFLKIIPVMIGLIVGYIIAVITGNVDFTPIIEAKWFGFPEFTIAKFKFDTVMIVAPVAFATMVEHMGDVLAIGATVEKDFMKDPGLHKTLIGDGIATSLSAMFGGPANTTYSENTGVLALTKVFDPLIMRIAACFAILIGLIPKLSAIISTIPTSVVGGISIILFGMIASIGARTLVEHKVDFTLSRNLIISAVILVLGLGGAVLPIKLGALNFSIEGMALAAIVGIILNKILPE</sequence>
<dbReference type="EMBL" id="FUZT01000001">
    <property type="protein sequence ID" value="SKC42477.1"/>
    <property type="molecule type" value="Genomic_DNA"/>
</dbReference>
<feature type="transmembrane region" description="Helical" evidence="8">
    <location>
        <begin position="385"/>
        <end position="405"/>
    </location>
</feature>
<accession>A0A1T5ITG3</accession>
<evidence type="ECO:0000256" key="5">
    <source>
        <dbReference type="ARBA" id="ARBA00022692"/>
    </source>
</evidence>
<evidence type="ECO:0000256" key="2">
    <source>
        <dbReference type="ARBA" id="ARBA00008821"/>
    </source>
</evidence>
<dbReference type="Proteomes" id="UP000190285">
    <property type="component" value="Unassembled WGS sequence"/>
</dbReference>
<keyword evidence="6 8" id="KW-1133">Transmembrane helix</keyword>
<organism evidence="9 10">
    <name type="scientific">Maledivibacter halophilus</name>
    <dbReference type="NCBI Taxonomy" id="36842"/>
    <lineage>
        <taxon>Bacteria</taxon>
        <taxon>Bacillati</taxon>
        <taxon>Bacillota</taxon>
        <taxon>Clostridia</taxon>
        <taxon>Peptostreptococcales</taxon>
        <taxon>Caminicellaceae</taxon>
        <taxon>Maledivibacter</taxon>
    </lineage>
</organism>
<dbReference type="AlphaFoldDB" id="A0A1T5ITG3"/>
<feature type="transmembrane region" description="Helical" evidence="8">
    <location>
        <begin position="327"/>
        <end position="349"/>
    </location>
</feature>
<keyword evidence="4" id="KW-1003">Cell membrane</keyword>
<proteinExistence type="inferred from homology"/>
<dbReference type="PANTHER" id="PTHR42810">
    <property type="entry name" value="PURINE PERMEASE C1399.01C-RELATED"/>
    <property type="match status" value="1"/>
</dbReference>
<dbReference type="OrthoDB" id="9779092at2"/>
<feature type="transmembrane region" description="Helical" evidence="8">
    <location>
        <begin position="100"/>
        <end position="119"/>
    </location>
</feature>
<protein>
    <submittedName>
        <fullName evidence="9">Uracil permease</fullName>
    </submittedName>
</protein>
<evidence type="ECO:0000256" key="3">
    <source>
        <dbReference type="ARBA" id="ARBA00022448"/>
    </source>
</evidence>